<evidence type="ECO:0000313" key="3">
    <source>
        <dbReference type="Proteomes" id="UP000639338"/>
    </source>
</evidence>
<comment type="caution">
    <text evidence="2">The sequence shown here is derived from an EMBL/GenBank/DDBJ whole genome shotgun (WGS) entry which is preliminary data.</text>
</comment>
<dbReference type="PANTHER" id="PTHR13490:SF0">
    <property type="entry name" value="SMALL RIBOSOMAL SUBUNIT PROTEIN MS35"/>
    <property type="match status" value="1"/>
</dbReference>
<dbReference type="GO" id="GO:0032543">
    <property type="term" value="P:mitochondrial translation"/>
    <property type="evidence" value="ECO:0007669"/>
    <property type="project" value="InterPro"/>
</dbReference>
<dbReference type="GO" id="GO:0005763">
    <property type="term" value="C:mitochondrial small ribosomal subunit"/>
    <property type="evidence" value="ECO:0007669"/>
    <property type="project" value="TreeGrafter"/>
</dbReference>
<accession>A0A835CMQ8</accession>
<protein>
    <recommendedName>
        <fullName evidence="1">Small ribosomal subunit protein mS35 mitochondrial conserved domain-containing protein</fullName>
    </recommendedName>
</protein>
<name>A0A835CMQ8_APHGI</name>
<dbReference type="Pfam" id="PF10213">
    <property type="entry name" value="MRP-S28"/>
    <property type="match status" value="1"/>
</dbReference>
<dbReference type="EMBL" id="JACMRX010000005">
    <property type="protein sequence ID" value="KAF7988669.1"/>
    <property type="molecule type" value="Genomic_DNA"/>
</dbReference>
<dbReference type="InterPro" id="IPR019349">
    <property type="entry name" value="Ribosomal_mS35_mit"/>
</dbReference>
<evidence type="ECO:0000313" key="2">
    <source>
        <dbReference type="EMBL" id="KAF7988669.1"/>
    </source>
</evidence>
<dbReference type="PANTHER" id="PTHR13490">
    <property type="entry name" value="MITOCHONDRIAL 28S RIBOSOMAL PROTEIN S28"/>
    <property type="match status" value="1"/>
</dbReference>
<reference evidence="2 3" key="1">
    <citation type="submission" date="2020-08" db="EMBL/GenBank/DDBJ databases">
        <title>Aphidius gifuensis genome sequencing and assembly.</title>
        <authorList>
            <person name="Du Z."/>
        </authorList>
    </citation>
    <scope>NUCLEOTIDE SEQUENCE [LARGE SCALE GENOMIC DNA]</scope>
    <source>
        <strain evidence="2">YNYX2018</strain>
        <tissue evidence="2">Adults</tissue>
    </source>
</reference>
<organism evidence="2 3">
    <name type="scientific">Aphidius gifuensis</name>
    <name type="common">Parasitoid wasp</name>
    <dbReference type="NCBI Taxonomy" id="684658"/>
    <lineage>
        <taxon>Eukaryota</taxon>
        <taxon>Metazoa</taxon>
        <taxon>Ecdysozoa</taxon>
        <taxon>Arthropoda</taxon>
        <taxon>Hexapoda</taxon>
        <taxon>Insecta</taxon>
        <taxon>Pterygota</taxon>
        <taxon>Neoptera</taxon>
        <taxon>Endopterygota</taxon>
        <taxon>Hymenoptera</taxon>
        <taxon>Apocrita</taxon>
        <taxon>Ichneumonoidea</taxon>
        <taxon>Braconidae</taxon>
        <taxon>Aphidiinae</taxon>
        <taxon>Aphidius</taxon>
    </lineage>
</organism>
<dbReference type="Proteomes" id="UP000639338">
    <property type="component" value="Unassembled WGS sequence"/>
</dbReference>
<dbReference type="GO" id="GO:0003735">
    <property type="term" value="F:structural constituent of ribosome"/>
    <property type="evidence" value="ECO:0007669"/>
    <property type="project" value="InterPro"/>
</dbReference>
<dbReference type="OrthoDB" id="283424at2759"/>
<evidence type="ECO:0000259" key="1">
    <source>
        <dbReference type="Pfam" id="PF10213"/>
    </source>
</evidence>
<dbReference type="AlphaFoldDB" id="A0A835CMQ8"/>
<gene>
    <name evidence="2" type="ORF">HCN44_001242</name>
</gene>
<proteinExistence type="predicted"/>
<keyword evidence="3" id="KW-1185">Reference proteome</keyword>
<dbReference type="InterPro" id="IPR039848">
    <property type="entry name" value="Ribosomal_mS35_mt"/>
</dbReference>
<sequence length="333" mass="38907">MSVLIRLAERNYFSVLTKLQGVAYMSKASPAWIEGEEVGEFRVIRFKPKRDEVQKKKIERKNVPPPRANQMPTDQDWPSVWPGQRSFHPAVVPLPVRQGYPKRNQAPPGKFANTELMKIPNFLHLTPPAIKRHCDALKQFCTEWPIGIENDEKCEKYFPLEIITSDYCWSSPSIREPLSRIVSLKIKLSSLNLNTHAKDKLLRLLGSRYDEKNDIITIVADRCPTKKQNLDYAYYLLTAVYHEAWRVEPWEAEKALADMEYYDWDKNKSRERLVTIHSWPEPPSNDLDYEKIPHVTEYKIAVSDLINNGEDQFSINKYRQSVKNLLHLKKIEN</sequence>
<feature type="domain" description="Small ribosomal subunit protein mS35 mitochondrial conserved" evidence="1">
    <location>
        <begin position="175"/>
        <end position="246"/>
    </location>
</feature>